<name>A0A4V2QBR4_9FIRM</name>
<dbReference type="GO" id="GO:0006576">
    <property type="term" value="P:biogenic amine metabolic process"/>
    <property type="evidence" value="ECO:0007669"/>
    <property type="project" value="InterPro"/>
</dbReference>
<keyword evidence="1" id="KW-0547">Nucleotide-binding</keyword>
<evidence type="ECO:0000313" key="3">
    <source>
        <dbReference type="Proteomes" id="UP000295184"/>
    </source>
</evidence>
<dbReference type="InterPro" id="IPR012381">
    <property type="entry name" value="EutP_PduV"/>
</dbReference>
<organism evidence="2 3">
    <name type="scientific">Allofournierella massiliensis</name>
    <dbReference type="NCBI Taxonomy" id="1650663"/>
    <lineage>
        <taxon>Bacteria</taxon>
        <taxon>Bacillati</taxon>
        <taxon>Bacillota</taxon>
        <taxon>Clostridia</taxon>
        <taxon>Eubacteriales</taxon>
        <taxon>Oscillospiraceae</taxon>
        <taxon>Allofournierella</taxon>
    </lineage>
</organism>
<accession>A0A4V2QBR4</accession>
<dbReference type="InterPro" id="IPR027417">
    <property type="entry name" value="P-loop_NTPase"/>
</dbReference>
<comment type="caution">
    <text evidence="2">The sequence shown here is derived from an EMBL/GenBank/DDBJ whole genome shotgun (WGS) entry which is preliminary data.</text>
</comment>
<dbReference type="EMBL" id="SLUM01000010">
    <property type="protein sequence ID" value="TCL57422.1"/>
    <property type="molecule type" value="Genomic_DNA"/>
</dbReference>
<gene>
    <name evidence="2" type="ORF">EDD77_11097</name>
</gene>
<sequence length="151" mass="16567">MLIGPQKSGKTTLAALLEGREMAIRRVPNMVYREKTLDTPGAYLESPWMHKHLIAAAQDACCVVMAADAAGKKRAYPPAFAKAFRVPVIGVVTRCDLPDANPESARRQLLEAGVPEPVLLLSIREAESVQAFLKTLAPHMPPRNETQRPEE</sequence>
<proteinExistence type="inferred from homology"/>
<dbReference type="PANTHER" id="PTHR40453:SF1">
    <property type="entry name" value="PROTEIN YOEF"/>
    <property type="match status" value="1"/>
</dbReference>
<dbReference type="Gene3D" id="3.40.50.300">
    <property type="entry name" value="P-loop containing nucleotide triphosphate hydrolases"/>
    <property type="match status" value="1"/>
</dbReference>
<dbReference type="CDD" id="cd00882">
    <property type="entry name" value="Ras_like_GTPase"/>
    <property type="match status" value="1"/>
</dbReference>
<evidence type="ECO:0000256" key="1">
    <source>
        <dbReference type="PIRNR" id="PIRNR036409"/>
    </source>
</evidence>
<comment type="similarity">
    <text evidence="1">Belongs to the EutP/PduV family.</text>
</comment>
<dbReference type="STRING" id="1650663.GCA_001486665_02068"/>
<dbReference type="SUPFAM" id="SSF52540">
    <property type="entry name" value="P-loop containing nucleoside triphosphate hydrolases"/>
    <property type="match status" value="1"/>
</dbReference>
<evidence type="ECO:0000313" key="2">
    <source>
        <dbReference type="EMBL" id="TCL57422.1"/>
    </source>
</evidence>
<dbReference type="Pfam" id="PF10662">
    <property type="entry name" value="PduV-EutP"/>
    <property type="match status" value="1"/>
</dbReference>
<protein>
    <submittedName>
        <fullName evidence="2">Ethanolamine utilization protein EutP</fullName>
    </submittedName>
</protein>
<dbReference type="PANTHER" id="PTHR40453">
    <property type="entry name" value="PROTEIN YOEF"/>
    <property type="match status" value="1"/>
</dbReference>
<dbReference type="AlphaFoldDB" id="A0A4V2QBR4"/>
<reference evidence="2 3" key="1">
    <citation type="submission" date="2019-03" db="EMBL/GenBank/DDBJ databases">
        <title>Genomic Encyclopedia of Type Strains, Phase IV (KMG-IV): sequencing the most valuable type-strain genomes for metagenomic binning, comparative biology and taxonomic classification.</title>
        <authorList>
            <person name="Goeker M."/>
        </authorList>
    </citation>
    <scope>NUCLEOTIDE SEQUENCE [LARGE SCALE GENOMIC DNA]</scope>
    <source>
        <strain evidence="2 3">DSM 100451</strain>
    </source>
</reference>
<dbReference type="GO" id="GO:0005524">
    <property type="term" value="F:ATP binding"/>
    <property type="evidence" value="ECO:0007669"/>
    <property type="project" value="UniProtKB-UniRule"/>
</dbReference>
<dbReference type="PIRSF" id="PIRSF036409">
    <property type="entry name" value="EutP_PduV"/>
    <property type="match status" value="1"/>
</dbReference>
<dbReference type="Proteomes" id="UP000295184">
    <property type="component" value="Unassembled WGS sequence"/>
</dbReference>